<proteinExistence type="predicted"/>
<evidence type="ECO:0000313" key="2">
    <source>
        <dbReference type="Proteomes" id="UP000316626"/>
    </source>
</evidence>
<protein>
    <submittedName>
        <fullName evidence="1">Uncharacterized protein</fullName>
    </submittedName>
</protein>
<name>A0A544TTD3_9BACI</name>
<organism evidence="1 2">
    <name type="scientific">Psychrobacillus vulpis</name>
    <dbReference type="NCBI Taxonomy" id="2325572"/>
    <lineage>
        <taxon>Bacteria</taxon>
        <taxon>Bacillati</taxon>
        <taxon>Bacillota</taxon>
        <taxon>Bacilli</taxon>
        <taxon>Bacillales</taxon>
        <taxon>Bacillaceae</taxon>
        <taxon>Psychrobacillus</taxon>
    </lineage>
</organism>
<comment type="caution">
    <text evidence="1">The sequence shown here is derived from an EMBL/GenBank/DDBJ whole genome shotgun (WGS) entry which is preliminary data.</text>
</comment>
<keyword evidence="2" id="KW-1185">Reference proteome</keyword>
<reference evidence="1 2" key="1">
    <citation type="submission" date="2019-06" db="EMBL/GenBank/DDBJ databases">
        <title>Psychrobacillus vulpis sp. nov., a new species isolated from feces of a red fox that inhabits in The Tablas de Daimiel Natural Park, Albacete, Spain.</title>
        <authorList>
            <person name="Rodriguez M."/>
            <person name="Reina J.C."/>
            <person name="Bejar V."/>
            <person name="Llamas I."/>
        </authorList>
    </citation>
    <scope>NUCLEOTIDE SEQUENCE [LARGE SCALE GENOMIC DNA]</scope>
    <source>
        <strain evidence="1 2">Z8</strain>
    </source>
</reference>
<dbReference type="EMBL" id="VDGI01000004">
    <property type="protein sequence ID" value="TQR20716.1"/>
    <property type="molecule type" value="Genomic_DNA"/>
</dbReference>
<accession>A0A544TTD3</accession>
<dbReference type="RefSeq" id="WP_142641755.1">
    <property type="nucleotide sequence ID" value="NZ_VDGI01000004.1"/>
</dbReference>
<evidence type="ECO:0000313" key="1">
    <source>
        <dbReference type="EMBL" id="TQR20716.1"/>
    </source>
</evidence>
<dbReference type="AlphaFoldDB" id="A0A544TTD3"/>
<dbReference type="Proteomes" id="UP000316626">
    <property type="component" value="Unassembled WGS sequence"/>
</dbReference>
<dbReference type="OrthoDB" id="2081658at2"/>
<sequence length="137" mass="16429">MFEYKNFKEKVANMQFNFRSDGYIRVIAFISDVYKEENILAFYFKNGVNEKKKELFFIFKESILKVSKIEDADFLFEHYSKNIVKKKFTTSKFTGQSHELVLTFENGEQLVFNNIEDSNHDWAAEYTESIKEIYKYT</sequence>
<gene>
    <name evidence="1" type="ORF">FG384_06390</name>
</gene>